<sequence length="208" mass="22656">MLRLRNSKLVYNILRASILANLVTVVSFSSPKAVTDSASPDLKLQEVALGDTLPDDINISIVVLDATTPSVSLFSNAIPADYATPAGADDPLVKPPLCYYGSDHPPNPEDCSYLIESIRNMHFTITLPHATCTSLSYRSCLMYMCASECEDGPLTAYTNGWIDWLLETQANCVTREGRAGFYYAVKPRWKGGLLGIGDGWPRSLDGVC</sequence>
<evidence type="ECO:0000313" key="1">
    <source>
        <dbReference type="EMBL" id="KAF2653449.1"/>
    </source>
</evidence>
<proteinExistence type="predicted"/>
<name>A0A6A6T0A0_9PLEO</name>
<organism evidence="1 2">
    <name type="scientific">Lophiostoma macrostomum CBS 122681</name>
    <dbReference type="NCBI Taxonomy" id="1314788"/>
    <lineage>
        <taxon>Eukaryota</taxon>
        <taxon>Fungi</taxon>
        <taxon>Dikarya</taxon>
        <taxon>Ascomycota</taxon>
        <taxon>Pezizomycotina</taxon>
        <taxon>Dothideomycetes</taxon>
        <taxon>Pleosporomycetidae</taxon>
        <taxon>Pleosporales</taxon>
        <taxon>Lophiostomataceae</taxon>
        <taxon>Lophiostoma</taxon>
    </lineage>
</organism>
<evidence type="ECO:0000313" key="2">
    <source>
        <dbReference type="Proteomes" id="UP000799324"/>
    </source>
</evidence>
<protein>
    <submittedName>
        <fullName evidence="1">Uncharacterized protein</fullName>
    </submittedName>
</protein>
<gene>
    <name evidence="1" type="ORF">K491DRAFT_516322</name>
</gene>
<keyword evidence="2" id="KW-1185">Reference proteome</keyword>
<dbReference type="AlphaFoldDB" id="A0A6A6T0A0"/>
<dbReference type="Proteomes" id="UP000799324">
    <property type="component" value="Unassembled WGS sequence"/>
</dbReference>
<reference evidence="1" key="1">
    <citation type="journal article" date="2020" name="Stud. Mycol.">
        <title>101 Dothideomycetes genomes: a test case for predicting lifestyles and emergence of pathogens.</title>
        <authorList>
            <person name="Haridas S."/>
            <person name="Albert R."/>
            <person name="Binder M."/>
            <person name="Bloem J."/>
            <person name="Labutti K."/>
            <person name="Salamov A."/>
            <person name="Andreopoulos B."/>
            <person name="Baker S."/>
            <person name="Barry K."/>
            <person name="Bills G."/>
            <person name="Bluhm B."/>
            <person name="Cannon C."/>
            <person name="Castanera R."/>
            <person name="Culley D."/>
            <person name="Daum C."/>
            <person name="Ezra D."/>
            <person name="Gonzalez J."/>
            <person name="Henrissat B."/>
            <person name="Kuo A."/>
            <person name="Liang C."/>
            <person name="Lipzen A."/>
            <person name="Lutzoni F."/>
            <person name="Magnuson J."/>
            <person name="Mondo S."/>
            <person name="Nolan M."/>
            <person name="Ohm R."/>
            <person name="Pangilinan J."/>
            <person name="Park H.-J."/>
            <person name="Ramirez L."/>
            <person name="Alfaro M."/>
            <person name="Sun H."/>
            <person name="Tritt A."/>
            <person name="Yoshinaga Y."/>
            <person name="Zwiers L.-H."/>
            <person name="Turgeon B."/>
            <person name="Goodwin S."/>
            <person name="Spatafora J."/>
            <person name="Crous P."/>
            <person name="Grigoriev I."/>
        </authorList>
    </citation>
    <scope>NUCLEOTIDE SEQUENCE</scope>
    <source>
        <strain evidence="1">CBS 122681</strain>
    </source>
</reference>
<dbReference type="OrthoDB" id="10649598at2759"/>
<dbReference type="EMBL" id="MU004381">
    <property type="protein sequence ID" value="KAF2653449.1"/>
    <property type="molecule type" value="Genomic_DNA"/>
</dbReference>
<accession>A0A6A6T0A0</accession>